<organism evidence="1 2">
    <name type="scientific">Moorena producens 3L</name>
    <dbReference type="NCBI Taxonomy" id="489825"/>
    <lineage>
        <taxon>Bacteria</taxon>
        <taxon>Bacillati</taxon>
        <taxon>Cyanobacteriota</taxon>
        <taxon>Cyanophyceae</taxon>
        <taxon>Coleofasciculales</taxon>
        <taxon>Coleofasciculaceae</taxon>
        <taxon>Moorena</taxon>
    </lineage>
</organism>
<evidence type="ECO:0000313" key="2">
    <source>
        <dbReference type="Proteomes" id="UP000003959"/>
    </source>
</evidence>
<name>F4XJ77_9CYAN</name>
<dbReference type="EMBL" id="GL890823">
    <property type="protein sequence ID" value="EGJ35157.1"/>
    <property type="molecule type" value="Genomic_DNA"/>
</dbReference>
<dbReference type="AlphaFoldDB" id="F4XJ77"/>
<evidence type="ECO:0000313" key="1">
    <source>
        <dbReference type="EMBL" id="EGJ35157.1"/>
    </source>
</evidence>
<keyword evidence="2" id="KW-1185">Reference proteome</keyword>
<dbReference type="HOGENOM" id="CLU_3416881_0_0_3"/>
<sequence>MEIAQPETFRQQFPNLWDQLAPYVKQ</sequence>
<accession>F4XJ77</accession>
<reference evidence="2" key="1">
    <citation type="journal article" date="2011" name="Proc. Natl. Acad. Sci. U.S.A.">
        <title>Genomic insights into the physiology and ecology of the marine filamentous cyanobacterium Lyngbya majuscula.</title>
        <authorList>
            <person name="Jones A.C."/>
            <person name="Monroe E.A."/>
            <person name="Podell S."/>
            <person name="Hess W.R."/>
            <person name="Klages S."/>
            <person name="Esquenazi E."/>
            <person name="Niessen S."/>
            <person name="Hoover H."/>
            <person name="Rothmann M."/>
            <person name="Lasken R.S."/>
            <person name="Yates J.R.III."/>
            <person name="Reinhardt R."/>
            <person name="Kube M."/>
            <person name="Burkart M.D."/>
            <person name="Allen E.E."/>
            <person name="Dorrestein P.C."/>
            <person name="Gerwick W.H."/>
            <person name="Gerwick L."/>
        </authorList>
    </citation>
    <scope>NUCLEOTIDE SEQUENCE [LARGE SCALE GENOMIC DNA]</scope>
    <source>
        <strain evidence="2">3L</strain>
    </source>
</reference>
<dbReference type="Proteomes" id="UP000003959">
    <property type="component" value="Unassembled WGS sequence"/>
</dbReference>
<protein>
    <submittedName>
        <fullName evidence="1">Uncharacterized protein</fullName>
    </submittedName>
</protein>
<proteinExistence type="predicted"/>
<gene>
    <name evidence="1" type="ORF">LYNGBM3L_07230</name>
</gene>